<evidence type="ECO:0000256" key="6">
    <source>
        <dbReference type="ARBA" id="ARBA00049660"/>
    </source>
</evidence>
<dbReference type="InterPro" id="IPR023271">
    <property type="entry name" value="Aquaporin-like"/>
</dbReference>
<comment type="similarity">
    <text evidence="6">Belongs to the FNT transporter (TC 1.A.16) family.</text>
</comment>
<name>A0A2W6QI25_9BACL</name>
<keyword evidence="5 7" id="KW-0472">Membrane</keyword>
<gene>
    <name evidence="8" type="ORF">DN757_04115</name>
</gene>
<feature type="transmembrane region" description="Helical" evidence="7">
    <location>
        <begin position="155"/>
        <end position="177"/>
    </location>
</feature>
<evidence type="ECO:0000313" key="8">
    <source>
        <dbReference type="EMBL" id="PZT56833.1"/>
    </source>
</evidence>
<feature type="transmembrane region" description="Helical" evidence="7">
    <location>
        <begin position="230"/>
        <end position="251"/>
    </location>
</feature>
<sequence length="287" mass="30427">MAAKTPLEVAQYTAQTGMKKAQNPVSSVLILGFLAGAFIALGFLLDIRVIASAPAEWGSIATFIGAAVFPVGLILVLIGGGELLTGNMMAVPLAAITRKITPGSMLKNLLLVTLGNLLGALFVAFFFGHVLGLTADGVYLTKVVDMAGHKLHDSFFQAFISGIGCNWLVALAVWLSYAADTMSGKILGIWFPTMAFVAIGFQHVVANMFLIPAAIFEGHYTWGQYVMNFIPVWLGNLTGGALFVAAAYWMVYLRKTEPAVKSETTAPASAAVSSVEADARGMWSKQA</sequence>
<dbReference type="PANTHER" id="PTHR30520:SF6">
    <property type="entry name" value="FORMATE_NITRATE FAMILY TRANSPORTER (EUROFUNG)"/>
    <property type="match status" value="1"/>
</dbReference>
<dbReference type="Gene3D" id="1.20.1080.10">
    <property type="entry name" value="Glycerol uptake facilitator protein"/>
    <property type="match status" value="1"/>
</dbReference>
<dbReference type="RefSeq" id="WP_111269001.1">
    <property type="nucleotide sequence ID" value="NZ_QKWW01000014.1"/>
</dbReference>
<evidence type="ECO:0000256" key="7">
    <source>
        <dbReference type="SAM" id="Phobius"/>
    </source>
</evidence>
<evidence type="ECO:0000256" key="5">
    <source>
        <dbReference type="ARBA" id="ARBA00023136"/>
    </source>
</evidence>
<organism evidence="8 9">
    <name type="scientific">Paenibacillus silvae</name>
    <dbReference type="NCBI Taxonomy" id="1325358"/>
    <lineage>
        <taxon>Bacteria</taxon>
        <taxon>Bacillati</taxon>
        <taxon>Bacillota</taxon>
        <taxon>Bacilli</taxon>
        <taxon>Bacillales</taxon>
        <taxon>Paenibacillaceae</taxon>
        <taxon>Paenibacillus</taxon>
    </lineage>
</organism>
<proteinExistence type="inferred from homology"/>
<feature type="transmembrane region" description="Helical" evidence="7">
    <location>
        <begin position="189"/>
        <end position="210"/>
    </location>
</feature>
<dbReference type="Pfam" id="PF01226">
    <property type="entry name" value="Form_Nir_trans"/>
    <property type="match status" value="1"/>
</dbReference>
<evidence type="ECO:0000256" key="1">
    <source>
        <dbReference type="ARBA" id="ARBA00004141"/>
    </source>
</evidence>
<reference evidence="8 9" key="1">
    <citation type="submission" date="2018-06" db="EMBL/GenBank/DDBJ databases">
        <title>Isolation of heavy metals resistant Paenibacillus silvae NC2 from Gold-Copper mine in ZiJin, China.</title>
        <authorList>
            <person name="Xu J."/>
            <person name="Mazhar H.S."/>
            <person name="Rensing C."/>
        </authorList>
    </citation>
    <scope>NUCLEOTIDE SEQUENCE [LARGE SCALE GENOMIC DNA]</scope>
    <source>
        <strain evidence="8 9">NC2</strain>
    </source>
</reference>
<dbReference type="GO" id="GO:0015499">
    <property type="term" value="F:formate transmembrane transporter activity"/>
    <property type="evidence" value="ECO:0007669"/>
    <property type="project" value="TreeGrafter"/>
</dbReference>
<evidence type="ECO:0000256" key="4">
    <source>
        <dbReference type="ARBA" id="ARBA00022989"/>
    </source>
</evidence>
<keyword evidence="2" id="KW-0813">Transport</keyword>
<evidence type="ECO:0000256" key="3">
    <source>
        <dbReference type="ARBA" id="ARBA00022692"/>
    </source>
</evidence>
<accession>A0A2W6QI25</accession>
<comment type="caution">
    <text evidence="8">The sequence shown here is derived from an EMBL/GenBank/DDBJ whole genome shotgun (WGS) entry which is preliminary data.</text>
</comment>
<keyword evidence="4 7" id="KW-1133">Transmembrane helix</keyword>
<feature type="transmembrane region" description="Helical" evidence="7">
    <location>
        <begin position="28"/>
        <end position="51"/>
    </location>
</feature>
<dbReference type="AlphaFoldDB" id="A0A2W6QI25"/>
<dbReference type="FunFam" id="1.20.1080.10:FF:000011">
    <property type="entry name" value="Formate family transporter"/>
    <property type="match status" value="1"/>
</dbReference>
<feature type="transmembrane region" description="Helical" evidence="7">
    <location>
        <begin position="57"/>
        <end position="79"/>
    </location>
</feature>
<dbReference type="PANTHER" id="PTHR30520">
    <property type="entry name" value="FORMATE TRANSPORTER-RELATED"/>
    <property type="match status" value="1"/>
</dbReference>
<evidence type="ECO:0000256" key="2">
    <source>
        <dbReference type="ARBA" id="ARBA00022448"/>
    </source>
</evidence>
<feature type="transmembrane region" description="Helical" evidence="7">
    <location>
        <begin position="109"/>
        <end position="135"/>
    </location>
</feature>
<dbReference type="EMBL" id="QKWW01000014">
    <property type="protein sequence ID" value="PZT56833.1"/>
    <property type="molecule type" value="Genomic_DNA"/>
</dbReference>
<dbReference type="NCBIfam" id="TIGR00790">
    <property type="entry name" value="fnt"/>
    <property type="match status" value="1"/>
</dbReference>
<evidence type="ECO:0000313" key="9">
    <source>
        <dbReference type="Proteomes" id="UP000249204"/>
    </source>
</evidence>
<dbReference type="Proteomes" id="UP000249204">
    <property type="component" value="Unassembled WGS sequence"/>
</dbReference>
<comment type="subcellular location">
    <subcellularLocation>
        <location evidence="1">Membrane</location>
        <topology evidence="1">Multi-pass membrane protein</topology>
    </subcellularLocation>
</comment>
<dbReference type="InterPro" id="IPR000292">
    <property type="entry name" value="For/NO2_transpt"/>
</dbReference>
<protein>
    <submittedName>
        <fullName evidence="8">Formate/nitrite transporter</fullName>
    </submittedName>
</protein>
<dbReference type="GO" id="GO:0005886">
    <property type="term" value="C:plasma membrane"/>
    <property type="evidence" value="ECO:0007669"/>
    <property type="project" value="TreeGrafter"/>
</dbReference>
<keyword evidence="3 7" id="KW-0812">Transmembrane</keyword>